<gene>
    <name evidence="8" type="ORF">BJ322DRAFT_1028863</name>
</gene>
<dbReference type="InterPro" id="IPR026000">
    <property type="entry name" value="Apc5_dom"/>
</dbReference>
<evidence type="ECO:0000256" key="3">
    <source>
        <dbReference type="ARBA" id="ARBA00022618"/>
    </source>
</evidence>
<protein>
    <recommendedName>
        <fullName evidence="2">Anaphase-promoting complex subunit 5</fullName>
    </recommendedName>
</protein>
<name>A0A9P6LCJ1_9AGAM</name>
<dbReference type="EMBL" id="WIUZ02000001">
    <property type="protein sequence ID" value="KAF9792378.1"/>
    <property type="molecule type" value="Genomic_DNA"/>
</dbReference>
<dbReference type="PANTHER" id="PTHR12830:SF9">
    <property type="entry name" value="ANAPHASE-PROMOTING COMPLEX SUBUNIT 5"/>
    <property type="match status" value="1"/>
</dbReference>
<evidence type="ECO:0000256" key="2">
    <source>
        <dbReference type="ARBA" id="ARBA00016066"/>
    </source>
</evidence>
<evidence type="ECO:0000256" key="5">
    <source>
        <dbReference type="ARBA" id="ARBA00022786"/>
    </source>
</evidence>
<organism evidence="8 9">
    <name type="scientific">Thelephora terrestris</name>
    <dbReference type="NCBI Taxonomy" id="56493"/>
    <lineage>
        <taxon>Eukaryota</taxon>
        <taxon>Fungi</taxon>
        <taxon>Dikarya</taxon>
        <taxon>Basidiomycota</taxon>
        <taxon>Agaricomycotina</taxon>
        <taxon>Agaricomycetes</taxon>
        <taxon>Thelephorales</taxon>
        <taxon>Thelephoraceae</taxon>
        <taxon>Thelephora</taxon>
    </lineage>
</organism>
<evidence type="ECO:0000313" key="8">
    <source>
        <dbReference type="EMBL" id="KAF9792378.1"/>
    </source>
</evidence>
<dbReference type="GO" id="GO:0070979">
    <property type="term" value="P:protein K11-linked ubiquitination"/>
    <property type="evidence" value="ECO:0007669"/>
    <property type="project" value="TreeGrafter"/>
</dbReference>
<keyword evidence="6" id="KW-0131">Cell cycle</keyword>
<comment type="similarity">
    <text evidence="1">Belongs to the APC5 family.</text>
</comment>
<proteinExistence type="inferred from homology"/>
<dbReference type="GO" id="GO:0031145">
    <property type="term" value="P:anaphase-promoting complex-dependent catabolic process"/>
    <property type="evidence" value="ECO:0007669"/>
    <property type="project" value="TreeGrafter"/>
</dbReference>
<dbReference type="GO" id="GO:0045842">
    <property type="term" value="P:positive regulation of mitotic metaphase/anaphase transition"/>
    <property type="evidence" value="ECO:0007669"/>
    <property type="project" value="TreeGrafter"/>
</dbReference>
<evidence type="ECO:0000256" key="6">
    <source>
        <dbReference type="ARBA" id="ARBA00023306"/>
    </source>
</evidence>
<accession>A0A9P6LCJ1</accession>
<evidence type="ECO:0000313" key="9">
    <source>
        <dbReference type="Proteomes" id="UP000736335"/>
    </source>
</evidence>
<keyword evidence="3" id="KW-0132">Cell division</keyword>
<keyword evidence="9" id="KW-1185">Reference proteome</keyword>
<dbReference type="AlphaFoldDB" id="A0A9P6LCJ1"/>
<feature type="domain" description="Anaphase-promoting complex subunit 5" evidence="7">
    <location>
        <begin position="208"/>
        <end position="283"/>
    </location>
</feature>
<dbReference type="OrthoDB" id="2504561at2759"/>
<reference evidence="8" key="1">
    <citation type="journal article" date="2020" name="Nat. Commun.">
        <title>Large-scale genome sequencing of mycorrhizal fungi provides insights into the early evolution of symbiotic traits.</title>
        <authorList>
            <person name="Miyauchi S."/>
            <person name="Kiss E."/>
            <person name="Kuo A."/>
            <person name="Drula E."/>
            <person name="Kohler A."/>
            <person name="Sanchez-Garcia M."/>
            <person name="Morin E."/>
            <person name="Andreopoulos B."/>
            <person name="Barry K.W."/>
            <person name="Bonito G."/>
            <person name="Buee M."/>
            <person name="Carver A."/>
            <person name="Chen C."/>
            <person name="Cichocki N."/>
            <person name="Clum A."/>
            <person name="Culley D."/>
            <person name="Crous P.W."/>
            <person name="Fauchery L."/>
            <person name="Girlanda M."/>
            <person name="Hayes R.D."/>
            <person name="Keri Z."/>
            <person name="LaButti K."/>
            <person name="Lipzen A."/>
            <person name="Lombard V."/>
            <person name="Magnuson J."/>
            <person name="Maillard F."/>
            <person name="Murat C."/>
            <person name="Nolan M."/>
            <person name="Ohm R.A."/>
            <person name="Pangilinan J."/>
            <person name="Pereira M.F."/>
            <person name="Perotto S."/>
            <person name="Peter M."/>
            <person name="Pfister S."/>
            <person name="Riley R."/>
            <person name="Sitrit Y."/>
            <person name="Stielow J.B."/>
            <person name="Szollosi G."/>
            <person name="Zifcakova L."/>
            <person name="Stursova M."/>
            <person name="Spatafora J.W."/>
            <person name="Tedersoo L."/>
            <person name="Vaario L.M."/>
            <person name="Yamada A."/>
            <person name="Yan M."/>
            <person name="Wang P."/>
            <person name="Xu J."/>
            <person name="Bruns T."/>
            <person name="Baldrian P."/>
            <person name="Vilgalys R."/>
            <person name="Dunand C."/>
            <person name="Henrissat B."/>
            <person name="Grigoriev I.V."/>
            <person name="Hibbett D."/>
            <person name="Nagy L.G."/>
            <person name="Martin F.M."/>
        </authorList>
    </citation>
    <scope>NUCLEOTIDE SEQUENCE</scope>
    <source>
        <strain evidence="8">UH-Tt-Lm1</strain>
    </source>
</reference>
<dbReference type="InterPro" id="IPR037679">
    <property type="entry name" value="Apc5"/>
</dbReference>
<comment type="caution">
    <text evidence="8">The sequence shown here is derived from an EMBL/GenBank/DDBJ whole genome shotgun (WGS) entry which is preliminary data.</text>
</comment>
<dbReference type="GO" id="GO:0005680">
    <property type="term" value="C:anaphase-promoting complex"/>
    <property type="evidence" value="ECO:0007669"/>
    <property type="project" value="InterPro"/>
</dbReference>
<dbReference type="GO" id="GO:0051301">
    <property type="term" value="P:cell division"/>
    <property type="evidence" value="ECO:0007669"/>
    <property type="project" value="UniProtKB-KW"/>
</dbReference>
<evidence type="ECO:0000256" key="4">
    <source>
        <dbReference type="ARBA" id="ARBA00022776"/>
    </source>
</evidence>
<dbReference type="Pfam" id="PF12862">
    <property type="entry name" value="ANAPC5"/>
    <property type="match status" value="1"/>
</dbReference>
<dbReference type="Proteomes" id="UP000736335">
    <property type="component" value="Unassembled WGS sequence"/>
</dbReference>
<evidence type="ECO:0000259" key="7">
    <source>
        <dbReference type="Pfam" id="PF12862"/>
    </source>
</evidence>
<keyword evidence="5" id="KW-0833">Ubl conjugation pathway</keyword>
<evidence type="ECO:0000256" key="1">
    <source>
        <dbReference type="ARBA" id="ARBA00007450"/>
    </source>
</evidence>
<reference evidence="8" key="2">
    <citation type="submission" date="2020-11" db="EMBL/GenBank/DDBJ databases">
        <authorList>
            <consortium name="DOE Joint Genome Institute"/>
            <person name="Kuo A."/>
            <person name="Miyauchi S."/>
            <person name="Kiss E."/>
            <person name="Drula E."/>
            <person name="Kohler A."/>
            <person name="Sanchez-Garcia M."/>
            <person name="Andreopoulos B."/>
            <person name="Barry K.W."/>
            <person name="Bonito G."/>
            <person name="Buee M."/>
            <person name="Carver A."/>
            <person name="Chen C."/>
            <person name="Cichocki N."/>
            <person name="Clum A."/>
            <person name="Culley D."/>
            <person name="Crous P.W."/>
            <person name="Fauchery L."/>
            <person name="Girlanda M."/>
            <person name="Hayes R."/>
            <person name="Keri Z."/>
            <person name="Labutti K."/>
            <person name="Lipzen A."/>
            <person name="Lombard V."/>
            <person name="Magnuson J."/>
            <person name="Maillard F."/>
            <person name="Morin E."/>
            <person name="Murat C."/>
            <person name="Nolan M."/>
            <person name="Ohm R."/>
            <person name="Pangilinan J."/>
            <person name="Pereira M."/>
            <person name="Perotto S."/>
            <person name="Peter M."/>
            <person name="Riley R."/>
            <person name="Sitrit Y."/>
            <person name="Stielow B."/>
            <person name="Szollosi G."/>
            <person name="Zifcakova L."/>
            <person name="Stursova M."/>
            <person name="Spatafora J.W."/>
            <person name="Tedersoo L."/>
            <person name="Vaario L.-M."/>
            <person name="Yamada A."/>
            <person name="Yan M."/>
            <person name="Wang P."/>
            <person name="Xu J."/>
            <person name="Bruns T."/>
            <person name="Baldrian P."/>
            <person name="Vilgalys R."/>
            <person name="Henrissat B."/>
            <person name="Grigoriev I.V."/>
            <person name="Hibbett D."/>
            <person name="Nagy L.G."/>
            <person name="Martin F.M."/>
        </authorList>
    </citation>
    <scope>NUCLEOTIDE SEQUENCE</scope>
    <source>
        <strain evidence="8">UH-Tt-Lm1</strain>
    </source>
</reference>
<keyword evidence="4" id="KW-0498">Mitosis</keyword>
<dbReference type="PANTHER" id="PTHR12830">
    <property type="entry name" value="ANAPHASE-PROMOTING COMPLEX SUBUNIT 5"/>
    <property type="match status" value="1"/>
</dbReference>
<sequence length="677" mass="77978">MEEVPPTCFVIRPHHIQNLVIIGVVFQEFKNQKIHPQFMVHVYRLLMQEIAEAEISRTRHEIVQDMQGFPMADEPVPCRLIKKLQSILALQLEYETLAEFMKRMPLLYLGNKPDGADSLFTKRSLFGYFVRRCFVSFIKLSFSGTMRLIEDYNAWVAGDIDAGYEYDPRNERDAINSDSVMLKTAADKQNYGDSSIYFFWEKGFMTNDEVQAVDSISRYFEQRFTEARDSKNRQGLLMHLIRMHYARQEYGAVRKLLTGAIAVCRMNGDRIGLQHCMAIMHRLPPTERGQKPFLNTVQPDLHPVEILFDVKKLMQVQNEQPLSASFEKIYQFVGWYDQWIDLHGNILRQRDQDAFHAVHSLIWSIAGCSQLSTLEEQLVLIFTEVRGDDNNRLTVTTNQAYKRARNGEYLEAIATLLEPNVWRGLSINNYNLWAAEIWHILVLRVTRRGQIRLFREFLQPRRPAGHFNPKEYFNDLNAPSLSIIRDPLHETVRMMSVHQGGAMVDKLLVALWHAEFQCRYGLYRTGLVMLADISMEFGLSQKARRMVEDVMPQIIQGGDLEQRAYGCFTLARCIIMSGRDADNVQSPASLREAIPYLKIAEADYLKIEIYAAARRVQFVLSVVYNTLNMKVERDTAVKRLGETEEKAKAVSGQAADPQMIEIINLVSEVGIGLAARE</sequence>